<proteinExistence type="predicted"/>
<dbReference type="InterPro" id="IPR041078">
    <property type="entry name" value="Plavaka"/>
</dbReference>
<accession>A0A0D7AFE5</accession>
<dbReference type="OrthoDB" id="2418900at2759"/>
<feature type="non-terminal residue" evidence="1">
    <location>
        <position position="1"/>
    </location>
</feature>
<sequence length="93" mass="10836">VTDYPNQCLVTCCKNGTCPKYMIITVKMIENAKKNSCIKNGQSKPATFHTTYWDQDISGTVYKPFWQHFPLCDIHTSIMPDVLHWLYQSILKY</sequence>
<dbReference type="AlphaFoldDB" id="A0A0D7AFE5"/>
<protein>
    <submittedName>
        <fullName evidence="1">Uncharacterized protein</fullName>
    </submittedName>
</protein>
<dbReference type="Proteomes" id="UP000054144">
    <property type="component" value="Unassembled WGS sequence"/>
</dbReference>
<feature type="non-terminal residue" evidence="1">
    <location>
        <position position="93"/>
    </location>
</feature>
<reference evidence="1 2" key="1">
    <citation type="journal article" date="2015" name="Fungal Genet. Biol.">
        <title>Evolution of novel wood decay mechanisms in Agaricales revealed by the genome sequences of Fistulina hepatica and Cylindrobasidium torrendii.</title>
        <authorList>
            <person name="Floudas D."/>
            <person name="Held B.W."/>
            <person name="Riley R."/>
            <person name="Nagy L.G."/>
            <person name="Koehler G."/>
            <person name="Ransdell A.S."/>
            <person name="Younus H."/>
            <person name="Chow J."/>
            <person name="Chiniquy J."/>
            <person name="Lipzen A."/>
            <person name="Tritt A."/>
            <person name="Sun H."/>
            <person name="Haridas S."/>
            <person name="LaButti K."/>
            <person name="Ohm R.A."/>
            <person name="Kues U."/>
            <person name="Blanchette R.A."/>
            <person name="Grigoriev I.V."/>
            <person name="Minto R.E."/>
            <person name="Hibbett D.S."/>
        </authorList>
    </citation>
    <scope>NUCLEOTIDE SEQUENCE [LARGE SCALE GENOMIC DNA]</scope>
    <source>
        <strain evidence="1 2">ATCC 64428</strain>
    </source>
</reference>
<organism evidence="1 2">
    <name type="scientific">Fistulina hepatica ATCC 64428</name>
    <dbReference type="NCBI Taxonomy" id="1128425"/>
    <lineage>
        <taxon>Eukaryota</taxon>
        <taxon>Fungi</taxon>
        <taxon>Dikarya</taxon>
        <taxon>Basidiomycota</taxon>
        <taxon>Agaricomycotina</taxon>
        <taxon>Agaricomycetes</taxon>
        <taxon>Agaricomycetidae</taxon>
        <taxon>Agaricales</taxon>
        <taxon>Fistulinaceae</taxon>
        <taxon>Fistulina</taxon>
    </lineage>
</organism>
<dbReference type="EMBL" id="KN881831">
    <property type="protein sequence ID" value="KIY48621.1"/>
    <property type="molecule type" value="Genomic_DNA"/>
</dbReference>
<evidence type="ECO:0000313" key="2">
    <source>
        <dbReference type="Proteomes" id="UP000054144"/>
    </source>
</evidence>
<gene>
    <name evidence="1" type="ORF">FISHEDRAFT_6685</name>
</gene>
<keyword evidence="2" id="KW-1185">Reference proteome</keyword>
<dbReference type="Pfam" id="PF18759">
    <property type="entry name" value="Plavaka"/>
    <property type="match status" value="1"/>
</dbReference>
<name>A0A0D7AFE5_9AGAR</name>
<evidence type="ECO:0000313" key="1">
    <source>
        <dbReference type="EMBL" id="KIY48621.1"/>
    </source>
</evidence>